<keyword evidence="6" id="KW-0964">Secreted</keyword>
<evidence type="ECO:0000256" key="9">
    <source>
        <dbReference type="ARBA" id="ARBA00022723"/>
    </source>
</evidence>
<dbReference type="Gene3D" id="3.50.30.30">
    <property type="match status" value="1"/>
</dbReference>
<accession>A0ABY5PIG7</accession>
<keyword evidence="16" id="KW-0865">Zymogen</keyword>
<dbReference type="Gene3D" id="3.40.630.10">
    <property type="entry name" value="Zn peptidases"/>
    <property type="match status" value="1"/>
</dbReference>
<gene>
    <name evidence="22" type="ORF">LRS13_01925</name>
</gene>
<evidence type="ECO:0000256" key="2">
    <source>
        <dbReference type="ARBA" id="ARBA00004371"/>
    </source>
</evidence>
<keyword evidence="18" id="KW-0458">Lysosome</keyword>
<evidence type="ECO:0000313" key="23">
    <source>
        <dbReference type="Proteomes" id="UP001058860"/>
    </source>
</evidence>
<dbReference type="EMBL" id="CP088295">
    <property type="protein sequence ID" value="UUY04315.1"/>
    <property type="molecule type" value="Genomic_DNA"/>
</dbReference>
<organism evidence="22 23">
    <name type="scientific">Svornostia abyssi</name>
    <dbReference type="NCBI Taxonomy" id="2898438"/>
    <lineage>
        <taxon>Bacteria</taxon>
        <taxon>Bacillati</taxon>
        <taxon>Actinomycetota</taxon>
        <taxon>Thermoleophilia</taxon>
        <taxon>Solirubrobacterales</taxon>
        <taxon>Baekduiaceae</taxon>
        <taxon>Svornostia</taxon>
    </lineage>
</organism>
<keyword evidence="7" id="KW-0121">Carboxypeptidase</keyword>
<dbReference type="InterPro" id="IPR046450">
    <property type="entry name" value="PA_dom_sf"/>
</dbReference>
<evidence type="ECO:0000256" key="14">
    <source>
        <dbReference type="ARBA" id="ARBA00023034"/>
    </source>
</evidence>
<comment type="subcellular location">
    <subcellularLocation>
        <location evidence="1">Endoplasmic reticulum</location>
    </subcellularLocation>
    <subcellularLocation>
        <location evidence="3">Golgi apparatus</location>
    </subcellularLocation>
    <subcellularLocation>
        <location evidence="2">Lysosome</location>
    </subcellularLocation>
    <subcellularLocation>
        <location evidence="4">Secreted</location>
    </subcellularLocation>
</comment>
<proteinExistence type="predicted"/>
<evidence type="ECO:0000256" key="12">
    <source>
        <dbReference type="ARBA" id="ARBA00022824"/>
    </source>
</evidence>
<feature type="domain" description="Peptidase M28" evidence="21">
    <location>
        <begin position="251"/>
        <end position="451"/>
    </location>
</feature>
<dbReference type="InterPro" id="IPR006311">
    <property type="entry name" value="TAT_signal"/>
</dbReference>
<keyword evidence="11" id="KW-0378">Hydrolase</keyword>
<evidence type="ECO:0000256" key="6">
    <source>
        <dbReference type="ARBA" id="ARBA00022525"/>
    </source>
</evidence>
<dbReference type="SUPFAM" id="SSF53187">
    <property type="entry name" value="Zn-dependent exopeptidases"/>
    <property type="match status" value="1"/>
</dbReference>
<evidence type="ECO:0000256" key="4">
    <source>
        <dbReference type="ARBA" id="ARBA00004613"/>
    </source>
</evidence>
<keyword evidence="9" id="KW-0479">Metal-binding</keyword>
<keyword evidence="14" id="KW-0333">Golgi apparatus</keyword>
<sequence length="480" mass="51980">MPQLTRKELLQRGVATVGATAFGGVMPAFAQAASDPLDGERLHRDVRDLCAFGPRRTGTDAEHGASAWVAERLRAAGCEVRLDSYPFRQWILDGWDVELAAGTASAEVARFPQKVATHPIWNTRPAAGEADLVYVGYGTQKEMDKHDLRGKAVLVDGKVLLNVFATYNGDGYAYWNAAARGAVAMFATSDAPGNLVRMIGMGRNELDANPIPAFTVGRKDFGVLRRAAHGGTARIRYRLDARHVNGVTHDVVGTLPGGRTNRDGLVACAHTDSMFDGALDDATGVAGLIGLAHHFAQQPASRRPKPMTFLCVTGHDTGFPHLGVRHWVEANAKQVSTLSGFCSLDHLAGLAAEDLGGDRPLRRTGDEERLLLISDNALLYGLTAQVAMRHHLFPSIPAPEPLARANPDLEGMFVERGVPSVNMTMAYPWYHTREDTPDKIPPAQLARCTRAYPDLLAGMQRMPAGWMRRAEVSTRVGARG</sequence>
<evidence type="ECO:0000256" key="3">
    <source>
        <dbReference type="ARBA" id="ARBA00004555"/>
    </source>
</evidence>
<keyword evidence="17" id="KW-0325">Glycoprotein</keyword>
<evidence type="ECO:0000256" key="17">
    <source>
        <dbReference type="ARBA" id="ARBA00023180"/>
    </source>
</evidence>
<evidence type="ECO:0000259" key="21">
    <source>
        <dbReference type="Pfam" id="PF04389"/>
    </source>
</evidence>
<evidence type="ECO:0000256" key="20">
    <source>
        <dbReference type="ARBA" id="ARBA00033328"/>
    </source>
</evidence>
<dbReference type="Pfam" id="PF04389">
    <property type="entry name" value="Peptidase_M28"/>
    <property type="match status" value="1"/>
</dbReference>
<evidence type="ECO:0000313" key="22">
    <source>
        <dbReference type="EMBL" id="UUY04315.1"/>
    </source>
</evidence>
<comment type="subunit">
    <text evidence="19">Homodimer. The monomeric form is inactive while the homodimer is active.</text>
</comment>
<evidence type="ECO:0000256" key="18">
    <source>
        <dbReference type="ARBA" id="ARBA00023228"/>
    </source>
</evidence>
<dbReference type="Proteomes" id="UP001058860">
    <property type="component" value="Chromosome"/>
</dbReference>
<keyword evidence="15" id="KW-0482">Metalloprotease</keyword>
<keyword evidence="12" id="KW-0256">Endoplasmic reticulum</keyword>
<keyword evidence="8" id="KW-0645">Protease</keyword>
<evidence type="ECO:0000256" key="19">
    <source>
        <dbReference type="ARBA" id="ARBA00025833"/>
    </source>
</evidence>
<protein>
    <recommendedName>
        <fullName evidence="5">Carboxypeptidase Q</fullName>
    </recommendedName>
    <alternativeName>
        <fullName evidence="20">Plasma glutamate carboxypeptidase</fullName>
    </alternativeName>
</protein>
<keyword evidence="10" id="KW-0732">Signal</keyword>
<dbReference type="SUPFAM" id="SSF52025">
    <property type="entry name" value="PA domain"/>
    <property type="match status" value="1"/>
</dbReference>
<dbReference type="InterPro" id="IPR039866">
    <property type="entry name" value="CPQ"/>
</dbReference>
<dbReference type="InterPro" id="IPR007484">
    <property type="entry name" value="Peptidase_M28"/>
</dbReference>
<dbReference type="PANTHER" id="PTHR12053:SF3">
    <property type="entry name" value="CARBOXYPEPTIDASE Q"/>
    <property type="match status" value="1"/>
</dbReference>
<reference evidence="23" key="1">
    <citation type="submission" date="2021-11" db="EMBL/GenBank/DDBJ databases">
        <title>Cultivation dependent microbiological survey of springs from the worlds oldest radium mine currently devoted to the extraction of radon-saturated water.</title>
        <authorList>
            <person name="Kapinusova G."/>
            <person name="Smrhova T."/>
            <person name="Strejcek M."/>
            <person name="Suman J."/>
            <person name="Jani K."/>
            <person name="Pajer P."/>
            <person name="Uhlik O."/>
        </authorList>
    </citation>
    <scope>NUCLEOTIDE SEQUENCE [LARGE SCALE GENOMIC DNA]</scope>
    <source>
        <strain evidence="23">J379</strain>
    </source>
</reference>
<dbReference type="PANTHER" id="PTHR12053">
    <property type="entry name" value="PROTEASE FAMILY M28 PLASMA GLUTAMATE CARBOXYPEPTIDASE-RELATED"/>
    <property type="match status" value="1"/>
</dbReference>
<evidence type="ECO:0000256" key="7">
    <source>
        <dbReference type="ARBA" id="ARBA00022645"/>
    </source>
</evidence>
<keyword evidence="13" id="KW-0862">Zinc</keyword>
<evidence type="ECO:0000256" key="15">
    <source>
        <dbReference type="ARBA" id="ARBA00023049"/>
    </source>
</evidence>
<evidence type="ECO:0000256" key="8">
    <source>
        <dbReference type="ARBA" id="ARBA00022670"/>
    </source>
</evidence>
<evidence type="ECO:0000256" key="11">
    <source>
        <dbReference type="ARBA" id="ARBA00022801"/>
    </source>
</evidence>
<keyword evidence="23" id="KW-1185">Reference proteome</keyword>
<evidence type="ECO:0000256" key="1">
    <source>
        <dbReference type="ARBA" id="ARBA00004240"/>
    </source>
</evidence>
<dbReference type="PROSITE" id="PS51318">
    <property type="entry name" value="TAT"/>
    <property type="match status" value="1"/>
</dbReference>
<evidence type="ECO:0000256" key="16">
    <source>
        <dbReference type="ARBA" id="ARBA00023145"/>
    </source>
</evidence>
<evidence type="ECO:0000256" key="13">
    <source>
        <dbReference type="ARBA" id="ARBA00022833"/>
    </source>
</evidence>
<dbReference type="RefSeq" id="WP_353864800.1">
    <property type="nucleotide sequence ID" value="NZ_CP088295.1"/>
</dbReference>
<evidence type="ECO:0000256" key="5">
    <source>
        <dbReference type="ARBA" id="ARBA00014116"/>
    </source>
</evidence>
<evidence type="ECO:0000256" key="10">
    <source>
        <dbReference type="ARBA" id="ARBA00022729"/>
    </source>
</evidence>
<name>A0ABY5PIG7_9ACTN</name>